<evidence type="ECO:0000256" key="2">
    <source>
        <dbReference type="ARBA" id="ARBA00022840"/>
    </source>
</evidence>
<evidence type="ECO:0000313" key="7">
    <source>
        <dbReference type="Proteomes" id="UP001500449"/>
    </source>
</evidence>
<evidence type="ECO:0000259" key="5">
    <source>
        <dbReference type="PROSITE" id="PS50045"/>
    </source>
</evidence>
<dbReference type="EMBL" id="BAAAQK010000025">
    <property type="protein sequence ID" value="GAA1871596.1"/>
    <property type="molecule type" value="Genomic_DNA"/>
</dbReference>
<keyword evidence="4" id="KW-0804">Transcription</keyword>
<keyword evidence="2" id="KW-0067">ATP-binding</keyword>
<gene>
    <name evidence="6" type="ORF">GCM10009836_60530</name>
</gene>
<dbReference type="InterPro" id="IPR009057">
    <property type="entry name" value="Homeodomain-like_sf"/>
</dbReference>
<reference evidence="6 7" key="1">
    <citation type="journal article" date="2019" name="Int. J. Syst. Evol. Microbiol.">
        <title>The Global Catalogue of Microorganisms (GCM) 10K type strain sequencing project: providing services to taxonomists for standard genome sequencing and annotation.</title>
        <authorList>
            <consortium name="The Broad Institute Genomics Platform"/>
            <consortium name="The Broad Institute Genome Sequencing Center for Infectious Disease"/>
            <person name="Wu L."/>
            <person name="Ma J."/>
        </authorList>
    </citation>
    <scope>NUCLEOTIDE SEQUENCE [LARGE SCALE GENOMIC DNA]</scope>
    <source>
        <strain evidence="6 7">JCM 16009</strain>
    </source>
</reference>
<dbReference type="SUPFAM" id="SSF46689">
    <property type="entry name" value="Homeodomain-like"/>
    <property type="match status" value="1"/>
</dbReference>
<dbReference type="Proteomes" id="UP001500449">
    <property type="component" value="Unassembled WGS sequence"/>
</dbReference>
<dbReference type="PROSITE" id="PS50045">
    <property type="entry name" value="SIGMA54_INTERACT_4"/>
    <property type="match status" value="1"/>
</dbReference>
<dbReference type="PANTHER" id="PTHR32071:SF122">
    <property type="entry name" value="SIGMA FACTOR"/>
    <property type="match status" value="1"/>
</dbReference>
<dbReference type="Gene3D" id="3.30.450.40">
    <property type="match status" value="1"/>
</dbReference>
<keyword evidence="3" id="KW-0805">Transcription regulation</keyword>
<protein>
    <submittedName>
        <fullName evidence="6">Helix-turn-helix domain-containing protein</fullName>
    </submittedName>
</protein>
<dbReference type="InterPro" id="IPR058031">
    <property type="entry name" value="AAA_lid_NorR"/>
</dbReference>
<dbReference type="Pfam" id="PF02954">
    <property type="entry name" value="HTH_8"/>
    <property type="match status" value="1"/>
</dbReference>
<dbReference type="Gene3D" id="1.10.8.60">
    <property type="match status" value="1"/>
</dbReference>
<comment type="caution">
    <text evidence="6">The sequence shown here is derived from an EMBL/GenBank/DDBJ whole genome shotgun (WGS) entry which is preliminary data.</text>
</comment>
<sequence length="575" mass="61836">MSFDGPDRRLLLVSARAELLDGGLAGSTVDGVPDHVAASWRRSVAGGVPPDTVESPYTTELDFQSRLVKCARPVIDQLAEQLSDVPMCVALTDSRARILARKDSSHWIGRVLDRVQFAQGFGYAEGLVGTNGVGTVIEFGESVHIVGAEHFVDSLQAFACAGAPVRDPFTGRIEGVLDISCLADQSTPIMHSLVRNAARLIEHNLVQDRDQAQQALFDVYSRVDARTRDAVVAVGPRVVVANTAMQTLLDAHDQDTLHDHVRFLAPRHTTVDQRVDLPSGARVRLRGSTVAIGDDIAGMIGVVTLLDEVEGAVGAPALAPLHSSSPGLGAAAGSARTELRAGRPVLVLGEPGSGRFRLLEELYRLDEPAGRLVRHPAATVEQDPRGCARALTRPLPGVLHVLCDIDRLSASAGAQLLDELADPPLFVATAETQPALLALFRGCVTVPPLRHRTADLAELVRALLAELAPHREVRLSVEATRMLARYRWPGNVRELREVLACALTTRPVGVIEVHDLPARCQSTPRSVLRPVDELERDAIVTALREAAGNRKAAATALGLARSTLYRKLRQYGISD</sequence>
<evidence type="ECO:0000313" key="6">
    <source>
        <dbReference type="EMBL" id="GAA1871596.1"/>
    </source>
</evidence>
<feature type="domain" description="Sigma-54 factor interaction" evidence="5">
    <location>
        <begin position="407"/>
        <end position="504"/>
    </location>
</feature>
<proteinExistence type="predicted"/>
<keyword evidence="7" id="KW-1185">Reference proteome</keyword>
<dbReference type="InterPro" id="IPR027417">
    <property type="entry name" value="P-loop_NTPase"/>
</dbReference>
<organism evidence="6 7">
    <name type="scientific">Pseudonocardia ailaonensis</name>
    <dbReference type="NCBI Taxonomy" id="367279"/>
    <lineage>
        <taxon>Bacteria</taxon>
        <taxon>Bacillati</taxon>
        <taxon>Actinomycetota</taxon>
        <taxon>Actinomycetes</taxon>
        <taxon>Pseudonocardiales</taxon>
        <taxon>Pseudonocardiaceae</taxon>
        <taxon>Pseudonocardia</taxon>
    </lineage>
</organism>
<dbReference type="PRINTS" id="PR01590">
    <property type="entry name" value="HTHFIS"/>
</dbReference>
<dbReference type="Pfam" id="PF25601">
    <property type="entry name" value="AAA_lid_14"/>
    <property type="match status" value="1"/>
</dbReference>
<dbReference type="InterPro" id="IPR002078">
    <property type="entry name" value="Sigma_54_int"/>
</dbReference>
<name>A0ABN2NK44_9PSEU</name>
<dbReference type="Gene3D" id="1.10.10.60">
    <property type="entry name" value="Homeodomain-like"/>
    <property type="match status" value="1"/>
</dbReference>
<dbReference type="SUPFAM" id="SSF52540">
    <property type="entry name" value="P-loop containing nucleoside triphosphate hydrolases"/>
    <property type="match status" value="1"/>
</dbReference>
<dbReference type="RefSeq" id="WP_344424788.1">
    <property type="nucleotide sequence ID" value="NZ_BAAAQK010000025.1"/>
</dbReference>
<evidence type="ECO:0000256" key="3">
    <source>
        <dbReference type="ARBA" id="ARBA00023015"/>
    </source>
</evidence>
<keyword evidence="1" id="KW-0547">Nucleotide-binding</keyword>
<evidence type="ECO:0000256" key="1">
    <source>
        <dbReference type="ARBA" id="ARBA00022741"/>
    </source>
</evidence>
<dbReference type="PANTHER" id="PTHR32071">
    <property type="entry name" value="TRANSCRIPTIONAL REGULATORY PROTEIN"/>
    <property type="match status" value="1"/>
</dbReference>
<accession>A0ABN2NK44</accession>
<dbReference type="InterPro" id="IPR002197">
    <property type="entry name" value="HTH_Fis"/>
</dbReference>
<dbReference type="InterPro" id="IPR029016">
    <property type="entry name" value="GAF-like_dom_sf"/>
</dbReference>
<evidence type="ECO:0000256" key="4">
    <source>
        <dbReference type="ARBA" id="ARBA00023163"/>
    </source>
</evidence>